<dbReference type="InterPro" id="IPR040624">
    <property type="entry name" value="HalOD1"/>
</dbReference>
<reference evidence="2" key="1">
    <citation type="submission" date="2021-06" db="EMBL/GenBank/DDBJ databases">
        <title>New haloarchaea isolates fom saline soil.</title>
        <authorList>
            <person name="Duran-Viseras A."/>
            <person name="Sanchez-Porro C.S."/>
            <person name="Ventosa A."/>
        </authorList>
    </citation>
    <scope>NUCLEOTIDE SEQUENCE</scope>
    <source>
        <strain evidence="2">JCM 18369</strain>
    </source>
</reference>
<dbReference type="AlphaFoldDB" id="A0AA41G2V8"/>
<name>A0AA41G2V8_9EURY</name>
<proteinExistence type="predicted"/>
<accession>A0AA41G2V8</accession>
<dbReference type="EMBL" id="JAHQXE010000003">
    <property type="protein sequence ID" value="MBV0902506.1"/>
    <property type="molecule type" value="Genomic_DNA"/>
</dbReference>
<keyword evidence="3" id="KW-1185">Reference proteome</keyword>
<organism evidence="2 3">
    <name type="scientific">Haloarcula salina</name>
    <dbReference type="NCBI Taxonomy" id="1429914"/>
    <lineage>
        <taxon>Archaea</taxon>
        <taxon>Methanobacteriati</taxon>
        <taxon>Methanobacteriota</taxon>
        <taxon>Stenosarchaea group</taxon>
        <taxon>Halobacteria</taxon>
        <taxon>Halobacteriales</taxon>
        <taxon>Haloarculaceae</taxon>
        <taxon>Haloarcula</taxon>
    </lineage>
</organism>
<evidence type="ECO:0000313" key="2">
    <source>
        <dbReference type="EMBL" id="MBV0902506.1"/>
    </source>
</evidence>
<dbReference type="Proteomes" id="UP001166304">
    <property type="component" value="Unassembled WGS sequence"/>
</dbReference>
<dbReference type="RefSeq" id="WP_162413344.1">
    <property type="nucleotide sequence ID" value="NZ_JAHQXE010000003.1"/>
</dbReference>
<sequence length="82" mass="8672">MSNSTRSVTATRVADQSVVSAIVEAVAAAEGRPIRSLPPLAHSINPDALTACIVDSNTDGHVAFDYCDHRVVVHTDRTVTVD</sequence>
<gene>
    <name evidence="2" type="ORF">KTS37_11970</name>
</gene>
<protein>
    <recommendedName>
        <fullName evidence="1">Halobacterial output domain-containing protein</fullName>
    </recommendedName>
</protein>
<evidence type="ECO:0000313" key="3">
    <source>
        <dbReference type="Proteomes" id="UP001166304"/>
    </source>
</evidence>
<feature type="domain" description="Halobacterial output" evidence="1">
    <location>
        <begin position="15"/>
        <end position="82"/>
    </location>
</feature>
<comment type="caution">
    <text evidence="2">The sequence shown here is derived from an EMBL/GenBank/DDBJ whole genome shotgun (WGS) entry which is preliminary data.</text>
</comment>
<evidence type="ECO:0000259" key="1">
    <source>
        <dbReference type="Pfam" id="PF18545"/>
    </source>
</evidence>
<dbReference type="Pfam" id="PF18545">
    <property type="entry name" value="HalOD1"/>
    <property type="match status" value="1"/>
</dbReference>